<dbReference type="SMART" id="SM00220">
    <property type="entry name" value="S_TKc"/>
    <property type="match status" value="1"/>
</dbReference>
<dbReference type="SUPFAM" id="SSF56112">
    <property type="entry name" value="Protein kinase-like (PK-like)"/>
    <property type="match status" value="1"/>
</dbReference>
<reference evidence="8" key="1">
    <citation type="submission" date="2021-03" db="EMBL/GenBank/DDBJ databases">
        <authorList>
            <person name="Tagirdzhanova G."/>
        </authorList>
    </citation>
    <scope>NUCLEOTIDE SEQUENCE</scope>
</reference>
<dbReference type="PROSITE" id="PS50011">
    <property type="entry name" value="PROTEIN_KINASE_DOM"/>
    <property type="match status" value="1"/>
</dbReference>
<feature type="compositionally biased region" description="Polar residues" evidence="6">
    <location>
        <begin position="143"/>
        <end position="168"/>
    </location>
</feature>
<dbReference type="InterPro" id="IPR000719">
    <property type="entry name" value="Prot_kinase_dom"/>
</dbReference>
<evidence type="ECO:0000256" key="3">
    <source>
        <dbReference type="ARBA" id="ARBA00022741"/>
    </source>
</evidence>
<dbReference type="GO" id="GO:0005524">
    <property type="term" value="F:ATP binding"/>
    <property type="evidence" value="ECO:0007669"/>
    <property type="project" value="UniProtKB-KW"/>
</dbReference>
<dbReference type="PANTHER" id="PTHR24345:SF91">
    <property type="entry name" value="SERINE_THREONINE-PROTEIN KINASE PLK4"/>
    <property type="match status" value="1"/>
</dbReference>
<dbReference type="InterPro" id="IPR008271">
    <property type="entry name" value="Ser/Thr_kinase_AS"/>
</dbReference>
<keyword evidence="9" id="KW-1185">Reference proteome</keyword>
<feature type="region of interest" description="Disordered" evidence="6">
    <location>
        <begin position="1"/>
        <end position="81"/>
    </location>
</feature>
<evidence type="ECO:0000259" key="7">
    <source>
        <dbReference type="PROSITE" id="PS50011"/>
    </source>
</evidence>
<dbReference type="OrthoDB" id="4062651at2759"/>
<comment type="caution">
    <text evidence="8">The sequence shown here is derived from an EMBL/GenBank/DDBJ whole genome shotgun (WGS) entry which is preliminary data.</text>
</comment>
<keyword evidence="4" id="KW-0418">Kinase</keyword>
<dbReference type="AlphaFoldDB" id="A0A8H3I6J2"/>
<proteinExistence type="predicted"/>
<keyword evidence="1" id="KW-0723">Serine/threonine-protein kinase</keyword>
<gene>
    <name evidence="8" type="ORF">GOMPHAMPRED_003067</name>
</gene>
<dbReference type="Pfam" id="PF00069">
    <property type="entry name" value="Pkinase"/>
    <property type="match status" value="1"/>
</dbReference>
<feature type="compositionally biased region" description="Polar residues" evidence="6">
    <location>
        <begin position="189"/>
        <end position="227"/>
    </location>
</feature>
<evidence type="ECO:0000313" key="9">
    <source>
        <dbReference type="Proteomes" id="UP000664169"/>
    </source>
</evidence>
<feature type="compositionally biased region" description="Low complexity" evidence="6">
    <location>
        <begin position="8"/>
        <end position="37"/>
    </location>
</feature>
<dbReference type="InterPro" id="IPR011009">
    <property type="entry name" value="Kinase-like_dom_sf"/>
</dbReference>
<dbReference type="Proteomes" id="UP000664169">
    <property type="component" value="Unassembled WGS sequence"/>
</dbReference>
<dbReference type="GO" id="GO:0005634">
    <property type="term" value="C:nucleus"/>
    <property type="evidence" value="ECO:0007669"/>
    <property type="project" value="TreeGrafter"/>
</dbReference>
<sequence length="696" mass="76544">MSSRTLPHHIQTSTKQQQHQQFSSSSSSYSSSSSSSSATIADDYEGSCSTSETHEALTPTTSDLHPSSFRSRTSDSLSSSFPTFITEEVKSTTIDNIVIASPLPTPAPKSPNTTIKAAPLSPPTSPKTKMSEKVRSFFRRSNSHSGYHNPASNDQKQATSDATTTSILTDPPHAKPPVASMPRNILAAPTTQTPTRKASISVSANNSPWHSPAVTPSASNGSPSSTIEGEASSVPKKLNHANRASTGFSFKRSAIAFQTPSRHDRSGSTHNGFTLPLDQIEEVVPATKLAYPDYISRPAATGAGLKSRRLSINLPDEFQVDTIELDKEFTSASKLPGRRKTIGTGATCNVKLYNRKGHGDEVYAIKEFRKRGVSEDADEYDKKVKSEYTIAHSLHHPNIVESVRLCTHSGRWNVVMEYCSVGEIYSLVEKRYFQLEDKLCIFKQTVRGVAYLHSHGIAHRDIKLENLLMTDTGKVKITDFGVSEVFTGEHPGMRAAGGECGKNMGEIRRCSPGLCGSLPYMAPEVITKEGDYDPRPLDVWSCGILFLTLIYGGNVWQQANVEKDSTYAKFATPYLKFVEEHPEEPFPLPTTGLGLFLSNKGLPKPAIRALLIKMLHPDPDKRCSIQDVMTDRYFKTIECCSEEYLEDDTNTLKRTSTIDASKGNAGGMKVQKLHNHLPPKQHRLPQHRFDMGHGWN</sequence>
<evidence type="ECO:0000256" key="6">
    <source>
        <dbReference type="SAM" id="MobiDB-lite"/>
    </source>
</evidence>
<keyword evidence="5" id="KW-0067">ATP-binding</keyword>
<keyword evidence="3" id="KW-0547">Nucleotide-binding</keyword>
<evidence type="ECO:0000256" key="2">
    <source>
        <dbReference type="ARBA" id="ARBA00022679"/>
    </source>
</evidence>
<accession>A0A8H3I6J2</accession>
<dbReference type="EMBL" id="CAJPDQ010000002">
    <property type="protein sequence ID" value="CAF9905180.1"/>
    <property type="molecule type" value="Genomic_DNA"/>
</dbReference>
<protein>
    <recommendedName>
        <fullName evidence="7">Protein kinase domain-containing protein</fullName>
    </recommendedName>
</protein>
<keyword evidence="2" id="KW-0808">Transferase</keyword>
<evidence type="ECO:0000256" key="4">
    <source>
        <dbReference type="ARBA" id="ARBA00022777"/>
    </source>
</evidence>
<dbReference type="GO" id="GO:0004674">
    <property type="term" value="F:protein serine/threonine kinase activity"/>
    <property type="evidence" value="ECO:0007669"/>
    <property type="project" value="UniProtKB-KW"/>
</dbReference>
<dbReference type="PROSITE" id="PS00108">
    <property type="entry name" value="PROTEIN_KINASE_ST"/>
    <property type="match status" value="1"/>
</dbReference>
<feature type="domain" description="Protein kinase" evidence="7">
    <location>
        <begin position="336"/>
        <end position="634"/>
    </location>
</feature>
<evidence type="ECO:0000256" key="1">
    <source>
        <dbReference type="ARBA" id="ARBA00022527"/>
    </source>
</evidence>
<evidence type="ECO:0000256" key="5">
    <source>
        <dbReference type="ARBA" id="ARBA00022840"/>
    </source>
</evidence>
<dbReference type="Gene3D" id="1.10.510.10">
    <property type="entry name" value="Transferase(Phosphotransferase) domain 1"/>
    <property type="match status" value="1"/>
</dbReference>
<organism evidence="8 9">
    <name type="scientific">Gomphillus americanus</name>
    <dbReference type="NCBI Taxonomy" id="1940652"/>
    <lineage>
        <taxon>Eukaryota</taxon>
        <taxon>Fungi</taxon>
        <taxon>Dikarya</taxon>
        <taxon>Ascomycota</taxon>
        <taxon>Pezizomycotina</taxon>
        <taxon>Lecanoromycetes</taxon>
        <taxon>OSLEUM clade</taxon>
        <taxon>Ostropomycetidae</taxon>
        <taxon>Ostropales</taxon>
        <taxon>Graphidaceae</taxon>
        <taxon>Gomphilloideae</taxon>
        <taxon>Gomphillus</taxon>
    </lineage>
</organism>
<name>A0A8H3I6J2_9LECA</name>
<evidence type="ECO:0000313" key="8">
    <source>
        <dbReference type="EMBL" id="CAF9905180.1"/>
    </source>
</evidence>
<feature type="region of interest" description="Disordered" evidence="6">
    <location>
        <begin position="102"/>
        <end position="238"/>
    </location>
</feature>
<dbReference type="PANTHER" id="PTHR24345">
    <property type="entry name" value="SERINE/THREONINE-PROTEIN KINASE PLK"/>
    <property type="match status" value="1"/>
</dbReference>
<feature type="compositionally biased region" description="Low complexity" evidence="6">
    <location>
        <begin position="66"/>
        <end position="81"/>
    </location>
</feature>